<keyword evidence="7" id="KW-1185">Reference proteome</keyword>
<protein>
    <recommendedName>
        <fullName evidence="5">Methyltransferase domain-containing protein</fullName>
    </recommendedName>
</protein>
<keyword evidence="2" id="KW-0808">Transferase</keyword>
<name>A0A8H3IYF9_9LECA</name>
<evidence type="ECO:0000256" key="4">
    <source>
        <dbReference type="ARBA" id="ARBA00038314"/>
    </source>
</evidence>
<dbReference type="InterPro" id="IPR051654">
    <property type="entry name" value="Meroterpenoid_MTases"/>
</dbReference>
<evidence type="ECO:0000259" key="5">
    <source>
        <dbReference type="Pfam" id="PF13649"/>
    </source>
</evidence>
<dbReference type="PANTHER" id="PTHR35897:SF1">
    <property type="entry name" value="METHYLTRANSFERASE AUSD"/>
    <property type="match status" value="1"/>
</dbReference>
<dbReference type="OrthoDB" id="2094832at2759"/>
<dbReference type="InterPro" id="IPR029063">
    <property type="entry name" value="SAM-dependent_MTases_sf"/>
</dbReference>
<reference evidence="6" key="1">
    <citation type="submission" date="2021-03" db="EMBL/GenBank/DDBJ databases">
        <authorList>
            <person name="Tagirdzhanova G."/>
        </authorList>
    </citation>
    <scope>NUCLEOTIDE SEQUENCE</scope>
</reference>
<comment type="pathway">
    <text evidence="1">Secondary metabolite biosynthesis.</text>
</comment>
<evidence type="ECO:0000256" key="1">
    <source>
        <dbReference type="ARBA" id="ARBA00005179"/>
    </source>
</evidence>
<dbReference type="GO" id="GO:0016740">
    <property type="term" value="F:transferase activity"/>
    <property type="evidence" value="ECO:0007669"/>
    <property type="project" value="UniProtKB-KW"/>
</dbReference>
<dbReference type="PANTHER" id="PTHR35897">
    <property type="entry name" value="METHYLTRANSFERASE AUSD"/>
    <property type="match status" value="1"/>
</dbReference>
<evidence type="ECO:0000256" key="3">
    <source>
        <dbReference type="ARBA" id="ARBA00022691"/>
    </source>
</evidence>
<dbReference type="InterPro" id="IPR041698">
    <property type="entry name" value="Methyltransf_25"/>
</dbReference>
<evidence type="ECO:0000313" key="7">
    <source>
        <dbReference type="Proteomes" id="UP000664534"/>
    </source>
</evidence>
<comment type="caution">
    <text evidence="6">The sequence shown here is derived from an EMBL/GenBank/DDBJ whole genome shotgun (WGS) entry which is preliminary data.</text>
</comment>
<keyword evidence="3" id="KW-0949">S-adenosyl-L-methionine</keyword>
<accession>A0A8H3IYF9</accession>
<dbReference type="SUPFAM" id="SSF53335">
    <property type="entry name" value="S-adenosyl-L-methionine-dependent methyltransferases"/>
    <property type="match status" value="1"/>
</dbReference>
<evidence type="ECO:0000313" key="6">
    <source>
        <dbReference type="EMBL" id="CAF9932514.1"/>
    </source>
</evidence>
<proteinExistence type="inferred from homology"/>
<dbReference type="EMBL" id="CAJPDT010000066">
    <property type="protein sequence ID" value="CAF9932514.1"/>
    <property type="molecule type" value="Genomic_DNA"/>
</dbReference>
<dbReference type="AlphaFoldDB" id="A0A8H3IYF9"/>
<evidence type="ECO:0000256" key="2">
    <source>
        <dbReference type="ARBA" id="ARBA00022679"/>
    </source>
</evidence>
<sequence>MTTTAAADAEQRIQITPQELRKSEDTSRWYTEDITIPPEAQALLEQYSGFAPDEVVPHVRDLRERAFRTWPYPCIGHLRFLDLTASKHPSYPDVLARLKSGQTFLDAGCCLGQDFRKLIYDGAPSSAAMYGLDVEPGFFDLGHELFRDREKMQAKCVAADLTKSSVPSIEPMKSSIDVISAQSLFHLFTLKDQTTVAQHLAELTKPMAGSIIVGRQLGRMNAGEQRGLSEDTIVFLHNPDTFDRFWQDIGATTGSKWKVGTWVEEAPERVRKQAWASPGMMILVFTVTRQ</sequence>
<dbReference type="Gene3D" id="3.40.50.150">
    <property type="entry name" value="Vaccinia Virus protein VP39"/>
    <property type="match status" value="1"/>
</dbReference>
<dbReference type="Proteomes" id="UP000664534">
    <property type="component" value="Unassembled WGS sequence"/>
</dbReference>
<gene>
    <name evidence="6" type="ORF">IMSHALPRED_008906</name>
</gene>
<dbReference type="Pfam" id="PF13649">
    <property type="entry name" value="Methyltransf_25"/>
    <property type="match status" value="1"/>
</dbReference>
<feature type="domain" description="Methyltransferase" evidence="5">
    <location>
        <begin position="105"/>
        <end position="206"/>
    </location>
</feature>
<organism evidence="6 7">
    <name type="scientific">Imshaugia aleurites</name>
    <dbReference type="NCBI Taxonomy" id="172621"/>
    <lineage>
        <taxon>Eukaryota</taxon>
        <taxon>Fungi</taxon>
        <taxon>Dikarya</taxon>
        <taxon>Ascomycota</taxon>
        <taxon>Pezizomycotina</taxon>
        <taxon>Lecanoromycetes</taxon>
        <taxon>OSLEUM clade</taxon>
        <taxon>Lecanoromycetidae</taxon>
        <taxon>Lecanorales</taxon>
        <taxon>Lecanorineae</taxon>
        <taxon>Parmeliaceae</taxon>
        <taxon>Imshaugia</taxon>
    </lineage>
</organism>
<comment type="similarity">
    <text evidence="4">Belongs to the class I-like SAM-binding methyltransferase superfamily.</text>
</comment>